<gene>
    <name evidence="2" type="ORF">CANVERA_P5267</name>
</gene>
<name>A0A9W4U2E2_9ASCO</name>
<comment type="caution">
    <text evidence="2">The sequence shown here is derived from an EMBL/GenBank/DDBJ whole genome shotgun (WGS) entry which is preliminary data.</text>
</comment>
<reference evidence="2" key="1">
    <citation type="submission" date="2022-12" db="EMBL/GenBank/DDBJ databases">
        <authorList>
            <person name="Brejova B."/>
        </authorList>
    </citation>
    <scope>NUCLEOTIDE SEQUENCE</scope>
</reference>
<dbReference type="AlphaFoldDB" id="A0A9W4U2E2"/>
<protein>
    <recommendedName>
        <fullName evidence="1">DUF3074 domain-containing protein</fullName>
    </recommendedName>
</protein>
<evidence type="ECO:0000259" key="1">
    <source>
        <dbReference type="Pfam" id="PF11274"/>
    </source>
</evidence>
<evidence type="ECO:0000313" key="2">
    <source>
        <dbReference type="EMBL" id="CAI5760759.1"/>
    </source>
</evidence>
<keyword evidence="3" id="KW-1185">Reference proteome</keyword>
<dbReference type="PANTHER" id="PTHR40370">
    <property type="entry name" value="EXPRESSED PROTEIN"/>
    <property type="match status" value="1"/>
</dbReference>
<organism evidence="2 3">
    <name type="scientific">Candida verbasci</name>
    <dbReference type="NCBI Taxonomy" id="1227364"/>
    <lineage>
        <taxon>Eukaryota</taxon>
        <taxon>Fungi</taxon>
        <taxon>Dikarya</taxon>
        <taxon>Ascomycota</taxon>
        <taxon>Saccharomycotina</taxon>
        <taxon>Pichiomycetes</taxon>
        <taxon>Debaryomycetaceae</taxon>
        <taxon>Candida/Lodderomyces clade</taxon>
        <taxon>Candida</taxon>
    </lineage>
</organism>
<feature type="domain" description="DUF3074" evidence="1">
    <location>
        <begin position="51"/>
        <end position="211"/>
    </location>
</feature>
<dbReference type="Pfam" id="PF11274">
    <property type="entry name" value="DUF3074"/>
    <property type="match status" value="1"/>
</dbReference>
<dbReference type="EMBL" id="CANTUO010000007">
    <property type="protein sequence ID" value="CAI5760759.1"/>
    <property type="molecule type" value="Genomic_DNA"/>
</dbReference>
<dbReference type="PANTHER" id="PTHR40370:SF1">
    <property type="entry name" value="DUF3074 DOMAIN-CONTAINING PROTEIN"/>
    <property type="match status" value="1"/>
</dbReference>
<dbReference type="InterPro" id="IPR023393">
    <property type="entry name" value="START-like_dom_sf"/>
</dbReference>
<dbReference type="OrthoDB" id="6423603at2759"/>
<dbReference type="Gene3D" id="3.30.530.20">
    <property type="match status" value="1"/>
</dbReference>
<sequence length="215" mass="24584">MKLQNYIPLDVKRQQLLQQSIDIVDNIKNWELVKSTDDTKILKTTFNDDFWCGRISPHLSSEYSNKLKELIIGQPIIGKTHSDYESDYMNEVKSIKVENLQSYDFGYSYQLKAIYDLGFPLKHRVFHVLIHIWNFGNYGIVTSLPISGNNDEGNVIAKYISVEKVKINDDGSIEWIMATSSNPSGWIPQFITRAGMPGAIQKDVPSLLKYIDAHP</sequence>
<dbReference type="InterPro" id="IPR024500">
    <property type="entry name" value="DUF3074"/>
</dbReference>
<accession>A0A9W4U2E2</accession>
<dbReference type="Proteomes" id="UP001152885">
    <property type="component" value="Unassembled WGS sequence"/>
</dbReference>
<dbReference type="SUPFAM" id="SSF55961">
    <property type="entry name" value="Bet v1-like"/>
    <property type="match status" value="1"/>
</dbReference>
<proteinExistence type="predicted"/>
<evidence type="ECO:0000313" key="3">
    <source>
        <dbReference type="Proteomes" id="UP001152885"/>
    </source>
</evidence>